<name>A0ABU2R8X9_9ACTN</name>
<evidence type="ECO:0000313" key="4">
    <source>
        <dbReference type="Proteomes" id="UP001183610"/>
    </source>
</evidence>
<proteinExistence type="predicted"/>
<keyword evidence="4" id="KW-1185">Reference proteome</keyword>
<dbReference type="InterPro" id="IPR054186">
    <property type="entry name" value="DUF6891"/>
</dbReference>
<organism evidence="3 4">
    <name type="scientific">Streptomyces evansiae</name>
    <dbReference type="NCBI Taxonomy" id="3075535"/>
    <lineage>
        <taxon>Bacteria</taxon>
        <taxon>Bacillati</taxon>
        <taxon>Actinomycetota</taxon>
        <taxon>Actinomycetes</taxon>
        <taxon>Kitasatosporales</taxon>
        <taxon>Streptomycetaceae</taxon>
        <taxon>Streptomyces</taxon>
    </lineage>
</organism>
<evidence type="ECO:0000313" key="3">
    <source>
        <dbReference type="EMBL" id="MDT0412852.1"/>
    </source>
</evidence>
<evidence type="ECO:0000259" key="2">
    <source>
        <dbReference type="Pfam" id="PF21831"/>
    </source>
</evidence>
<evidence type="ECO:0000256" key="1">
    <source>
        <dbReference type="SAM" id="MobiDB-lite"/>
    </source>
</evidence>
<feature type="domain" description="DUF6891" evidence="2">
    <location>
        <begin position="190"/>
        <end position="369"/>
    </location>
</feature>
<feature type="compositionally biased region" description="Pro residues" evidence="1">
    <location>
        <begin position="169"/>
        <end position="182"/>
    </location>
</feature>
<comment type="caution">
    <text evidence="3">The sequence shown here is derived from an EMBL/GenBank/DDBJ whole genome shotgun (WGS) entry which is preliminary data.</text>
</comment>
<accession>A0ABU2R8X9</accession>
<protein>
    <recommendedName>
        <fullName evidence="2">DUF6891 domain-containing protein</fullName>
    </recommendedName>
</protein>
<sequence length="372" mass="39479">MLAIVIRTEPGESHERVSAEGLAGLVRRVGGRKDRFLVLERLPDEPDFYAQVWHEDEGSYQVEYRDGSARRHFQAHTDDADAVAAALTGWARRTPGWDAALTWSHLDLGEPDGPGDSAPDDAAPAPDDAAPAPDDAAPAPDDAAPAPDDAAPVPHEAAPVPDSGAPAPDQEPPAPDDAPPAPGLSAGDLAELEGVVRVALHGGYRDPEALAELAEEYFVADDRRPVTAAQARALVDRLWRERLAEQEAWHGETDPERLTRAFTALDAAGVVAREDFTCCRSCGMGEIGAEAGPGGARGFVFFHEQCTDGAVNGGGLRLYYGGFDDEERTTAAIGREVVAALAAAGLRTTWDGSPARAIEVTPLDWRRRLPVG</sequence>
<feature type="region of interest" description="Disordered" evidence="1">
    <location>
        <begin position="105"/>
        <end position="186"/>
    </location>
</feature>
<gene>
    <name evidence="3" type="ORF">RM698_27885</name>
</gene>
<dbReference type="Proteomes" id="UP001183610">
    <property type="component" value="Unassembled WGS sequence"/>
</dbReference>
<dbReference type="EMBL" id="JAVRET010000098">
    <property type="protein sequence ID" value="MDT0412852.1"/>
    <property type="molecule type" value="Genomic_DNA"/>
</dbReference>
<reference evidence="4" key="1">
    <citation type="submission" date="2023-07" db="EMBL/GenBank/DDBJ databases">
        <title>30 novel species of actinomycetes from the DSMZ collection.</title>
        <authorList>
            <person name="Nouioui I."/>
        </authorList>
    </citation>
    <scope>NUCLEOTIDE SEQUENCE [LARGE SCALE GENOMIC DNA]</scope>
    <source>
        <strain evidence="4">DSM 41979</strain>
    </source>
</reference>
<dbReference type="RefSeq" id="WP_010263827.1">
    <property type="nucleotide sequence ID" value="NZ_JAVRET010000098.1"/>
</dbReference>
<feature type="compositionally biased region" description="Low complexity" evidence="1">
    <location>
        <begin position="114"/>
        <end position="168"/>
    </location>
</feature>
<dbReference type="Pfam" id="PF21831">
    <property type="entry name" value="DUF6891"/>
    <property type="match status" value="1"/>
</dbReference>